<sequence length="365" mass="41628">MSINDLSASALSDRPRFEFPYANAEKFDIGYELDLKWIEQRVDALSAGVKPLPPLENYAYQLGFSDTWLLSQVLTEATEECLRYRAQFEQSSGRNDLKIIRRQLRSALKQLKQFRETIAALVRSEGSTGFNMSAPSTWRIVNQTYAAILSAAHIVDDAHERVTRFETGRDPSDAARNIARANSFPGAIENIECSLTETLRQIDAMIPKGHSRQYWKAVNAEQIVLSWLSNTCGFEVTFEQRLPHGRNRSREFLASALGSIWGGGTTLATREKYVASASRRILLTYKNRDSLLSERPTLQAALIDAQAEITDIPSSDTWDLLVLRQLRQEEWEKRLKRYRQPPRLTSGMRRLARHGSERWPIPLEP</sequence>
<evidence type="ECO:0000256" key="1">
    <source>
        <dbReference type="SAM" id="Coils"/>
    </source>
</evidence>
<keyword evidence="1" id="KW-0175">Coiled coil</keyword>
<organism evidence="2 3">
    <name type="scientific">Hyphobacterium vulgare</name>
    <dbReference type="NCBI Taxonomy" id="1736751"/>
    <lineage>
        <taxon>Bacteria</taxon>
        <taxon>Pseudomonadati</taxon>
        <taxon>Pseudomonadota</taxon>
        <taxon>Alphaproteobacteria</taxon>
        <taxon>Maricaulales</taxon>
        <taxon>Maricaulaceae</taxon>
        <taxon>Hyphobacterium</taxon>
    </lineage>
</organism>
<accession>A0ABV6ZXE0</accession>
<feature type="coiled-coil region" evidence="1">
    <location>
        <begin position="97"/>
        <end position="124"/>
    </location>
</feature>
<gene>
    <name evidence="2" type="ORF">ACFOOR_08095</name>
</gene>
<reference evidence="3" key="1">
    <citation type="journal article" date="2019" name="Int. J. Syst. Evol. Microbiol.">
        <title>The Global Catalogue of Microorganisms (GCM) 10K type strain sequencing project: providing services to taxonomists for standard genome sequencing and annotation.</title>
        <authorList>
            <consortium name="The Broad Institute Genomics Platform"/>
            <consortium name="The Broad Institute Genome Sequencing Center for Infectious Disease"/>
            <person name="Wu L."/>
            <person name="Ma J."/>
        </authorList>
    </citation>
    <scope>NUCLEOTIDE SEQUENCE [LARGE SCALE GENOMIC DNA]</scope>
    <source>
        <strain evidence="3">KCTC 52487</strain>
    </source>
</reference>
<dbReference type="EMBL" id="JBHRSV010000015">
    <property type="protein sequence ID" value="MFC2926064.1"/>
    <property type="molecule type" value="Genomic_DNA"/>
</dbReference>
<comment type="caution">
    <text evidence="2">The sequence shown here is derived from an EMBL/GenBank/DDBJ whole genome shotgun (WGS) entry which is preliminary data.</text>
</comment>
<keyword evidence="3" id="KW-1185">Reference proteome</keyword>
<dbReference type="RefSeq" id="WP_343165585.1">
    <property type="nucleotide sequence ID" value="NZ_JBHRSV010000015.1"/>
</dbReference>
<dbReference type="Proteomes" id="UP001595379">
    <property type="component" value="Unassembled WGS sequence"/>
</dbReference>
<evidence type="ECO:0000313" key="3">
    <source>
        <dbReference type="Proteomes" id="UP001595379"/>
    </source>
</evidence>
<name>A0ABV6ZXE0_9PROT</name>
<protein>
    <submittedName>
        <fullName evidence="2">Uncharacterized protein</fullName>
    </submittedName>
</protein>
<proteinExistence type="predicted"/>
<evidence type="ECO:0000313" key="2">
    <source>
        <dbReference type="EMBL" id="MFC2926064.1"/>
    </source>
</evidence>